<dbReference type="AlphaFoldDB" id="A0A5J4W0P5"/>
<protein>
    <submittedName>
        <fullName evidence="1">Uncharacterized protein</fullName>
    </submittedName>
</protein>
<reference evidence="1 2" key="1">
    <citation type="submission" date="2019-03" db="EMBL/GenBank/DDBJ databases">
        <title>Single cell metagenomics reveals metabolic interactions within the superorganism composed of flagellate Streblomastix strix and complex community of Bacteroidetes bacteria on its surface.</title>
        <authorList>
            <person name="Treitli S.C."/>
            <person name="Kolisko M."/>
            <person name="Husnik F."/>
            <person name="Keeling P."/>
            <person name="Hampl V."/>
        </authorList>
    </citation>
    <scope>NUCLEOTIDE SEQUENCE [LARGE SCALE GENOMIC DNA]</scope>
    <source>
        <strain evidence="1">ST1C</strain>
    </source>
</reference>
<dbReference type="InterPro" id="IPR029045">
    <property type="entry name" value="ClpP/crotonase-like_dom_sf"/>
</dbReference>
<gene>
    <name evidence="1" type="ORF">EZS28_016285</name>
</gene>
<comment type="caution">
    <text evidence="1">The sequence shown here is derived from an EMBL/GenBank/DDBJ whole genome shotgun (WGS) entry which is preliminary data.</text>
</comment>
<dbReference type="Gene3D" id="3.90.226.10">
    <property type="entry name" value="2-enoyl-CoA Hydratase, Chain A, domain 1"/>
    <property type="match status" value="1"/>
</dbReference>
<organism evidence="1 2">
    <name type="scientific">Streblomastix strix</name>
    <dbReference type="NCBI Taxonomy" id="222440"/>
    <lineage>
        <taxon>Eukaryota</taxon>
        <taxon>Metamonada</taxon>
        <taxon>Preaxostyla</taxon>
        <taxon>Oxymonadida</taxon>
        <taxon>Streblomastigidae</taxon>
        <taxon>Streblomastix</taxon>
    </lineage>
</organism>
<accession>A0A5J4W0P5</accession>
<dbReference type="Proteomes" id="UP000324800">
    <property type="component" value="Unassembled WGS sequence"/>
</dbReference>
<name>A0A5J4W0P5_9EUKA</name>
<evidence type="ECO:0000313" key="2">
    <source>
        <dbReference type="Proteomes" id="UP000324800"/>
    </source>
</evidence>
<proteinExistence type="predicted"/>
<dbReference type="EMBL" id="SNRW01004080">
    <property type="protein sequence ID" value="KAA6388190.1"/>
    <property type="molecule type" value="Genomic_DNA"/>
</dbReference>
<sequence length="104" mass="12048">MKLKLKPKNASTNPAVEKFVDDVQIRTNIFVLNQLERLVIDVRWNQGGYDELASRILRYLTGILVVQQDELQPLDLKIRDSELIPSNLHPNYRINVSESINPQH</sequence>
<evidence type="ECO:0000313" key="1">
    <source>
        <dbReference type="EMBL" id="KAA6388190.1"/>
    </source>
</evidence>
<dbReference type="SUPFAM" id="SSF52096">
    <property type="entry name" value="ClpP/crotonase"/>
    <property type="match status" value="1"/>
</dbReference>